<reference evidence="1 2" key="1">
    <citation type="submission" date="2016-04" db="EMBL/GenBank/DDBJ databases">
        <title>Draft Genome Assembly of the Bloom-forming Cyanobacterium Nodularia spumigena Strain CENA596 in Shrimp Production Ponds.</title>
        <authorList>
            <person name="Popin R.V."/>
            <person name="Rigonato J."/>
            <person name="Abreu V.A."/>
            <person name="Andreote A.P."/>
            <person name="Silveira S.B."/>
            <person name="Odebrecht C."/>
            <person name="Fiore M.F."/>
        </authorList>
    </citation>
    <scope>NUCLEOTIDE SEQUENCE [LARGE SCALE GENOMIC DNA]</scope>
    <source>
        <strain evidence="1 2">CENA596</strain>
    </source>
</reference>
<dbReference type="EMBL" id="LWAJ01000033">
    <property type="protein sequence ID" value="KZL51228.1"/>
    <property type="molecule type" value="Genomic_DNA"/>
</dbReference>
<dbReference type="AlphaFoldDB" id="A0A166KJS8"/>
<protein>
    <submittedName>
        <fullName evidence="1">Uncharacterized protein</fullName>
    </submittedName>
</protein>
<proteinExistence type="predicted"/>
<accession>A0A166KJS8</accession>
<evidence type="ECO:0000313" key="1">
    <source>
        <dbReference type="EMBL" id="KZL51228.1"/>
    </source>
</evidence>
<organism evidence="1 2">
    <name type="scientific">Nodularia spumigena CENA596</name>
    <dbReference type="NCBI Taxonomy" id="1819295"/>
    <lineage>
        <taxon>Bacteria</taxon>
        <taxon>Bacillati</taxon>
        <taxon>Cyanobacteriota</taxon>
        <taxon>Cyanophyceae</taxon>
        <taxon>Nostocales</taxon>
        <taxon>Nodulariaceae</taxon>
        <taxon>Nodularia</taxon>
    </lineage>
</organism>
<name>A0A166KJS8_NODSP</name>
<gene>
    <name evidence="1" type="ORF">A2T98_03280</name>
</gene>
<evidence type="ECO:0000313" key="2">
    <source>
        <dbReference type="Proteomes" id="UP000076555"/>
    </source>
</evidence>
<dbReference type="RefSeq" id="WP_153038514.1">
    <property type="nucleotide sequence ID" value="NZ_CAWMRI010000033.1"/>
</dbReference>
<sequence length="64" mass="7275">MPCEKDGRNLLEIELDPEIFNELDKLATETGLSIDKILALTIDAVRRHEKIIESIEEALRKTLA</sequence>
<dbReference type="Proteomes" id="UP000076555">
    <property type="component" value="Unassembled WGS sequence"/>
</dbReference>
<comment type="caution">
    <text evidence="1">The sequence shown here is derived from an EMBL/GenBank/DDBJ whole genome shotgun (WGS) entry which is preliminary data.</text>
</comment>